<feature type="compositionally biased region" description="Basic and acidic residues" evidence="1">
    <location>
        <begin position="75"/>
        <end position="91"/>
    </location>
</feature>
<dbReference type="EMBL" id="RJJU01000018">
    <property type="protein sequence ID" value="RUM08529.1"/>
    <property type="molecule type" value="Genomic_DNA"/>
</dbReference>
<reference evidence="2 3" key="1">
    <citation type="submission" date="2018-11" db="EMBL/GenBank/DDBJ databases">
        <authorList>
            <person name="Huo Y."/>
        </authorList>
    </citation>
    <scope>NUCLEOTIDE SEQUENCE [LARGE SCALE GENOMIC DNA]</scope>
    <source>
        <strain evidence="2 3">CCBAU 33202</strain>
    </source>
</reference>
<dbReference type="Proteomes" id="UP000272004">
    <property type="component" value="Unassembled WGS sequence"/>
</dbReference>
<feature type="region of interest" description="Disordered" evidence="1">
    <location>
        <begin position="70"/>
        <end position="91"/>
    </location>
</feature>
<keyword evidence="3" id="KW-1185">Reference proteome</keyword>
<gene>
    <name evidence="2" type="ORF">EFB14_27690</name>
</gene>
<feature type="region of interest" description="Disordered" evidence="1">
    <location>
        <begin position="13"/>
        <end position="32"/>
    </location>
</feature>
<comment type="caution">
    <text evidence="2">The sequence shown here is derived from an EMBL/GenBank/DDBJ whole genome shotgun (WGS) entry which is preliminary data.</text>
</comment>
<organism evidence="2 3">
    <name type="scientific">Rhizobium fabae</name>
    <dbReference type="NCBI Taxonomy" id="573179"/>
    <lineage>
        <taxon>Bacteria</taxon>
        <taxon>Pseudomonadati</taxon>
        <taxon>Pseudomonadota</taxon>
        <taxon>Alphaproteobacteria</taxon>
        <taxon>Hyphomicrobiales</taxon>
        <taxon>Rhizobiaceae</taxon>
        <taxon>Rhizobium/Agrobacterium group</taxon>
        <taxon>Rhizobium</taxon>
    </lineage>
</organism>
<evidence type="ECO:0000256" key="1">
    <source>
        <dbReference type="SAM" id="MobiDB-lite"/>
    </source>
</evidence>
<feature type="compositionally biased region" description="Basic and acidic residues" evidence="1">
    <location>
        <begin position="13"/>
        <end position="23"/>
    </location>
</feature>
<protein>
    <submittedName>
        <fullName evidence="2">Uncharacterized protein</fullName>
    </submittedName>
</protein>
<evidence type="ECO:0000313" key="2">
    <source>
        <dbReference type="EMBL" id="RUM08529.1"/>
    </source>
</evidence>
<accession>A0ABY0B1Z5</accession>
<feature type="region of interest" description="Disordered" evidence="1">
    <location>
        <begin position="104"/>
        <end position="159"/>
    </location>
</feature>
<sequence>MPRICCASTWADARDKPEHDGRGVCRHGQSPGTDKNAASFLLPIGVLGRSLPLAARTEIVEAHVVIDIGGVPSAGKKDDGNGRSEDEQDVDLIHIADIGRAEIGQRRRRLPQPANRKQQEEFADDGTCSRDFGSGSHRPHAGGRAGAGGHRCRHRRTPP</sequence>
<feature type="compositionally biased region" description="Basic residues" evidence="1">
    <location>
        <begin position="150"/>
        <end position="159"/>
    </location>
</feature>
<evidence type="ECO:0000313" key="3">
    <source>
        <dbReference type="Proteomes" id="UP000272004"/>
    </source>
</evidence>
<proteinExistence type="predicted"/>
<name>A0ABY0B1Z5_9HYPH</name>